<dbReference type="CDD" id="cd16917">
    <property type="entry name" value="HATPase_UhpB-NarQ-NarX-like"/>
    <property type="match status" value="1"/>
</dbReference>
<dbReference type="Pfam" id="PF02518">
    <property type="entry name" value="HATPase_c"/>
    <property type="match status" value="1"/>
</dbReference>
<evidence type="ECO:0000256" key="9">
    <source>
        <dbReference type="SAM" id="MobiDB-lite"/>
    </source>
</evidence>
<dbReference type="PANTHER" id="PTHR24421">
    <property type="entry name" value="NITRATE/NITRITE SENSOR PROTEIN NARX-RELATED"/>
    <property type="match status" value="1"/>
</dbReference>
<evidence type="ECO:0000256" key="2">
    <source>
        <dbReference type="ARBA" id="ARBA00012438"/>
    </source>
</evidence>
<organism evidence="11 12">
    <name type="scientific">Intrasporangium calvum</name>
    <dbReference type="NCBI Taxonomy" id="53358"/>
    <lineage>
        <taxon>Bacteria</taxon>
        <taxon>Bacillati</taxon>
        <taxon>Actinomycetota</taxon>
        <taxon>Actinomycetes</taxon>
        <taxon>Micrococcales</taxon>
        <taxon>Intrasporangiaceae</taxon>
        <taxon>Intrasporangium</taxon>
    </lineage>
</organism>
<gene>
    <name evidence="11" type="ORF">OO014_09345</name>
</gene>
<keyword evidence="5" id="KW-0547">Nucleotide-binding</keyword>
<keyword evidence="12" id="KW-1185">Reference proteome</keyword>
<dbReference type="EC" id="2.7.13.3" evidence="2"/>
<dbReference type="SUPFAM" id="SSF55874">
    <property type="entry name" value="ATPase domain of HSP90 chaperone/DNA topoisomerase II/histidine kinase"/>
    <property type="match status" value="1"/>
</dbReference>
<sequence>MAVQSPDLPLRANGLAITKPLEAHELSDGEGPVMVQIVLADITEQHRRQEEQREFAARLLAVQEDERARLARELHDEPLQHLTYLARTLDDLGDRSPSSGRLSGRLAHTAAVATDAAGSLRKIIQGLRPPVLDDFGLVSALRQLTEETRSRSTTTVTFEVSGPPARVDPDVELAAYRLAQEALSNVVRHAHADRATVSLAFAPAHVRLTIEDDGVGIGPLSQTPGPSGGLGLIGMRERVGMTGGRLDISSRDPHGTRVHIVMPLRAAPGEDRGAHPSRPSPRPPWAGSQLSGIRPSRR</sequence>
<evidence type="ECO:0000256" key="8">
    <source>
        <dbReference type="ARBA" id="ARBA00023012"/>
    </source>
</evidence>
<dbReference type="SMART" id="SM00387">
    <property type="entry name" value="HATPase_c"/>
    <property type="match status" value="1"/>
</dbReference>
<evidence type="ECO:0000256" key="1">
    <source>
        <dbReference type="ARBA" id="ARBA00000085"/>
    </source>
</evidence>
<dbReference type="PROSITE" id="PS50109">
    <property type="entry name" value="HIS_KIN"/>
    <property type="match status" value="1"/>
</dbReference>
<keyword evidence="3" id="KW-0597">Phosphoprotein</keyword>
<dbReference type="PANTHER" id="PTHR24421:SF10">
    <property type="entry name" value="NITRATE_NITRITE SENSOR PROTEIN NARQ"/>
    <property type="match status" value="1"/>
</dbReference>
<evidence type="ECO:0000256" key="7">
    <source>
        <dbReference type="ARBA" id="ARBA00022840"/>
    </source>
</evidence>
<keyword evidence="6 11" id="KW-0418">Kinase</keyword>
<dbReference type="EMBL" id="JAPFQL010000034">
    <property type="protein sequence ID" value="MDC5697461.1"/>
    <property type="molecule type" value="Genomic_DNA"/>
</dbReference>
<feature type="region of interest" description="Disordered" evidence="9">
    <location>
        <begin position="263"/>
        <end position="298"/>
    </location>
</feature>
<dbReference type="GO" id="GO:0016301">
    <property type="term" value="F:kinase activity"/>
    <property type="evidence" value="ECO:0007669"/>
    <property type="project" value="UniProtKB-KW"/>
</dbReference>
<keyword evidence="4" id="KW-0808">Transferase</keyword>
<evidence type="ECO:0000313" key="11">
    <source>
        <dbReference type="EMBL" id="MDC5697461.1"/>
    </source>
</evidence>
<name>A0ABT5GGV5_9MICO</name>
<keyword evidence="8" id="KW-0902">Two-component regulatory system</keyword>
<proteinExistence type="predicted"/>
<dbReference type="Pfam" id="PF07730">
    <property type="entry name" value="HisKA_3"/>
    <property type="match status" value="1"/>
</dbReference>
<evidence type="ECO:0000313" key="12">
    <source>
        <dbReference type="Proteomes" id="UP001150259"/>
    </source>
</evidence>
<dbReference type="Proteomes" id="UP001150259">
    <property type="component" value="Unassembled WGS sequence"/>
</dbReference>
<dbReference type="InterPro" id="IPR036890">
    <property type="entry name" value="HATPase_C_sf"/>
</dbReference>
<feature type="domain" description="Histidine kinase" evidence="10">
    <location>
        <begin position="177"/>
        <end position="266"/>
    </location>
</feature>
<dbReference type="RefSeq" id="WP_272462037.1">
    <property type="nucleotide sequence ID" value="NZ_JAPFQL010000034.1"/>
</dbReference>
<protein>
    <recommendedName>
        <fullName evidence="2">histidine kinase</fullName>
        <ecNumber evidence="2">2.7.13.3</ecNumber>
    </recommendedName>
</protein>
<dbReference type="InterPro" id="IPR011712">
    <property type="entry name" value="Sig_transdc_His_kin_sub3_dim/P"/>
</dbReference>
<evidence type="ECO:0000256" key="5">
    <source>
        <dbReference type="ARBA" id="ARBA00022741"/>
    </source>
</evidence>
<dbReference type="Gene3D" id="3.30.565.10">
    <property type="entry name" value="Histidine kinase-like ATPase, C-terminal domain"/>
    <property type="match status" value="1"/>
</dbReference>
<evidence type="ECO:0000256" key="3">
    <source>
        <dbReference type="ARBA" id="ARBA00022553"/>
    </source>
</evidence>
<dbReference type="InterPro" id="IPR003594">
    <property type="entry name" value="HATPase_dom"/>
</dbReference>
<comment type="caution">
    <text evidence="11">The sequence shown here is derived from an EMBL/GenBank/DDBJ whole genome shotgun (WGS) entry which is preliminary data.</text>
</comment>
<evidence type="ECO:0000259" key="10">
    <source>
        <dbReference type="PROSITE" id="PS50109"/>
    </source>
</evidence>
<comment type="catalytic activity">
    <reaction evidence="1">
        <text>ATP + protein L-histidine = ADP + protein N-phospho-L-histidine.</text>
        <dbReference type="EC" id="2.7.13.3"/>
    </reaction>
</comment>
<evidence type="ECO:0000256" key="6">
    <source>
        <dbReference type="ARBA" id="ARBA00022777"/>
    </source>
</evidence>
<dbReference type="Gene3D" id="1.20.5.1930">
    <property type="match status" value="1"/>
</dbReference>
<evidence type="ECO:0000256" key="4">
    <source>
        <dbReference type="ARBA" id="ARBA00022679"/>
    </source>
</evidence>
<dbReference type="InterPro" id="IPR005467">
    <property type="entry name" value="His_kinase_dom"/>
</dbReference>
<accession>A0ABT5GGV5</accession>
<reference evidence="11 12" key="1">
    <citation type="submission" date="2022-11" db="EMBL/GenBank/DDBJ databases">
        <title>Anaerobic phenanthrene biodegradation by a DNRA strain PheN6.</title>
        <authorList>
            <person name="Zhang Z."/>
        </authorList>
    </citation>
    <scope>NUCLEOTIDE SEQUENCE [LARGE SCALE GENOMIC DNA]</scope>
    <source>
        <strain evidence="11 12">PheN6</strain>
    </source>
</reference>
<dbReference type="InterPro" id="IPR050482">
    <property type="entry name" value="Sensor_HK_TwoCompSys"/>
</dbReference>
<keyword evidence="7" id="KW-0067">ATP-binding</keyword>